<organism evidence="4 5">
    <name type="scientific">Neorhizobium huautlense</name>
    <dbReference type="NCBI Taxonomy" id="67774"/>
    <lineage>
        <taxon>Bacteria</taxon>
        <taxon>Pseudomonadati</taxon>
        <taxon>Pseudomonadota</taxon>
        <taxon>Alphaproteobacteria</taxon>
        <taxon>Hyphomicrobiales</taxon>
        <taxon>Rhizobiaceae</taxon>
        <taxon>Rhizobium/Agrobacterium group</taxon>
        <taxon>Neorhizobium</taxon>
    </lineage>
</organism>
<dbReference type="Pfam" id="PF00583">
    <property type="entry name" value="Acetyltransf_1"/>
    <property type="match status" value="1"/>
</dbReference>
<evidence type="ECO:0000256" key="1">
    <source>
        <dbReference type="ARBA" id="ARBA00022679"/>
    </source>
</evidence>
<proteinExistence type="predicted"/>
<gene>
    <name evidence="4" type="ORF">J2T09_004486</name>
</gene>
<evidence type="ECO:0000313" key="4">
    <source>
        <dbReference type="EMBL" id="MDP9839710.1"/>
    </source>
</evidence>
<comment type="caution">
    <text evidence="4">The sequence shown here is derived from an EMBL/GenBank/DDBJ whole genome shotgun (WGS) entry which is preliminary data.</text>
</comment>
<keyword evidence="5" id="KW-1185">Reference proteome</keyword>
<dbReference type="InterPro" id="IPR000182">
    <property type="entry name" value="GNAT_dom"/>
</dbReference>
<dbReference type="SUPFAM" id="SSF55729">
    <property type="entry name" value="Acyl-CoA N-acyltransferases (Nat)"/>
    <property type="match status" value="1"/>
</dbReference>
<dbReference type="GO" id="GO:0008999">
    <property type="term" value="F:protein-N-terminal-alanine acetyltransferase activity"/>
    <property type="evidence" value="ECO:0007669"/>
    <property type="project" value="UniProtKB-EC"/>
</dbReference>
<evidence type="ECO:0000259" key="3">
    <source>
        <dbReference type="PROSITE" id="PS51186"/>
    </source>
</evidence>
<evidence type="ECO:0000256" key="2">
    <source>
        <dbReference type="ARBA" id="ARBA00023315"/>
    </source>
</evidence>
<dbReference type="CDD" id="cd04301">
    <property type="entry name" value="NAT_SF"/>
    <property type="match status" value="1"/>
</dbReference>
<reference evidence="4 5" key="1">
    <citation type="submission" date="2023-07" db="EMBL/GenBank/DDBJ databases">
        <title>Sorghum-associated microbial communities from plants grown in Nebraska, USA.</title>
        <authorList>
            <person name="Schachtman D."/>
        </authorList>
    </citation>
    <scope>NUCLEOTIDE SEQUENCE [LARGE SCALE GENOMIC DNA]</scope>
    <source>
        <strain evidence="4 5">DS1307</strain>
    </source>
</reference>
<feature type="domain" description="N-acetyltransferase" evidence="3">
    <location>
        <begin position="2"/>
        <end position="158"/>
    </location>
</feature>
<protein>
    <submittedName>
        <fullName evidence="4">Ribosomal-protein-alanine N-acetyltransferase</fullName>
        <ecNumber evidence="4">2.3.1.267</ecNumber>
    </submittedName>
</protein>
<dbReference type="Gene3D" id="3.40.630.30">
    <property type="match status" value="1"/>
</dbReference>
<dbReference type="Proteomes" id="UP001241472">
    <property type="component" value="Unassembled WGS sequence"/>
</dbReference>
<accession>A0ABT9PYZ3</accession>
<evidence type="ECO:0000313" key="5">
    <source>
        <dbReference type="Proteomes" id="UP001241472"/>
    </source>
</evidence>
<dbReference type="InterPro" id="IPR016181">
    <property type="entry name" value="Acyl_CoA_acyltransferase"/>
</dbReference>
<dbReference type="InterPro" id="IPR050680">
    <property type="entry name" value="YpeA/RimI_acetyltransf"/>
</dbReference>
<dbReference type="PANTHER" id="PTHR43420">
    <property type="entry name" value="ACETYLTRANSFERASE"/>
    <property type="match status" value="1"/>
</dbReference>
<dbReference type="RefSeq" id="WP_306838617.1">
    <property type="nucleotide sequence ID" value="NZ_JAUSRF010000018.1"/>
</dbReference>
<keyword evidence="2 4" id="KW-0012">Acyltransferase</keyword>
<dbReference type="PROSITE" id="PS51186">
    <property type="entry name" value="GNAT"/>
    <property type="match status" value="1"/>
</dbReference>
<dbReference type="EMBL" id="JAUSRF010000018">
    <property type="protein sequence ID" value="MDP9839710.1"/>
    <property type="molecule type" value="Genomic_DNA"/>
</dbReference>
<name>A0ABT9PYZ3_9HYPH</name>
<keyword evidence="1 4" id="KW-0808">Transferase</keyword>
<dbReference type="EC" id="2.3.1.267" evidence="4"/>
<dbReference type="PANTHER" id="PTHR43420:SF47">
    <property type="entry name" value="N-ACETYLTRANSFERASE DOMAIN-CONTAINING PROTEIN"/>
    <property type="match status" value="1"/>
</dbReference>
<sequence>MISIRNARDDETAILREIGVRAWEQAVAPIGATADMRANAEIAFENFTKSSWLTITVAELDGVVAGWASREGLDETITDFWVDPTLQHQGVGTALLAEVEDEIVRQGFVVARLETHARNTDAVGFFEKNGYSINWLSVAYAPKLDQDVQSVGLSKQLAAEEPATYGPGF</sequence>